<dbReference type="PROSITE" id="PS00211">
    <property type="entry name" value="ABC_TRANSPORTER_1"/>
    <property type="match status" value="1"/>
</dbReference>
<dbReference type="Gene3D" id="3.40.50.300">
    <property type="entry name" value="P-loop containing nucleotide triphosphate hydrolases"/>
    <property type="match status" value="1"/>
</dbReference>
<dbReference type="AlphaFoldDB" id="A0A255DEQ0"/>
<feature type="transmembrane region" description="Helical" evidence="9">
    <location>
        <begin position="192"/>
        <end position="212"/>
    </location>
</feature>
<evidence type="ECO:0000256" key="2">
    <source>
        <dbReference type="ARBA" id="ARBA00022448"/>
    </source>
</evidence>
<dbReference type="GO" id="GO:0005524">
    <property type="term" value="F:ATP binding"/>
    <property type="evidence" value="ECO:0007669"/>
    <property type="project" value="UniProtKB-KW"/>
</dbReference>
<dbReference type="SUPFAM" id="SSF90123">
    <property type="entry name" value="ABC transporter transmembrane region"/>
    <property type="match status" value="1"/>
</dbReference>
<accession>A0A255DEQ0</accession>
<feature type="domain" description="ABC transmembrane type-1" evidence="11">
    <location>
        <begin position="139"/>
        <end position="463"/>
    </location>
</feature>
<dbReference type="GO" id="GO:0016887">
    <property type="term" value="F:ATP hydrolysis activity"/>
    <property type="evidence" value="ECO:0007669"/>
    <property type="project" value="InterPro"/>
</dbReference>
<evidence type="ECO:0000259" key="11">
    <source>
        <dbReference type="PROSITE" id="PS50929"/>
    </source>
</evidence>
<dbReference type="SMART" id="SM00382">
    <property type="entry name" value="AAA"/>
    <property type="match status" value="1"/>
</dbReference>
<evidence type="ECO:0000256" key="7">
    <source>
        <dbReference type="ARBA" id="ARBA00023136"/>
    </source>
</evidence>
<evidence type="ECO:0000256" key="6">
    <source>
        <dbReference type="ARBA" id="ARBA00022989"/>
    </source>
</evidence>
<keyword evidence="2" id="KW-0813">Transport</keyword>
<dbReference type="InterPro" id="IPR003593">
    <property type="entry name" value="AAA+_ATPase"/>
</dbReference>
<dbReference type="OrthoDB" id="9810134at2"/>
<evidence type="ECO:0000256" key="9">
    <source>
        <dbReference type="SAM" id="Phobius"/>
    </source>
</evidence>
<dbReference type="GO" id="GO:0005886">
    <property type="term" value="C:plasma membrane"/>
    <property type="evidence" value="ECO:0007669"/>
    <property type="project" value="UniProtKB-SubCell"/>
</dbReference>
<name>A0A255DEQ0_9MYCO</name>
<feature type="domain" description="ABC transporter" evidence="10">
    <location>
        <begin position="497"/>
        <end position="702"/>
    </location>
</feature>
<dbReference type="InterPro" id="IPR017871">
    <property type="entry name" value="ABC_transporter-like_CS"/>
</dbReference>
<reference evidence="12 13" key="1">
    <citation type="submission" date="2017-07" db="EMBL/GenBank/DDBJ databases">
        <title>The new phylogeny of genus Mycobacterium.</title>
        <authorList>
            <person name="Tortoli E."/>
            <person name="Trovato A."/>
            <person name="Cirillo D.M."/>
        </authorList>
    </citation>
    <scope>NUCLEOTIDE SEQUENCE [LARGE SCALE GENOMIC DNA]</scope>
    <source>
        <strain evidence="12 13">ATCC 33027</strain>
    </source>
</reference>
<dbReference type="PROSITE" id="PS50929">
    <property type="entry name" value="ABC_TM1F"/>
    <property type="match status" value="1"/>
</dbReference>
<keyword evidence="3 9" id="KW-0812">Transmembrane</keyword>
<keyword evidence="4" id="KW-0547">Nucleotide-binding</keyword>
<dbReference type="InterPro" id="IPR027417">
    <property type="entry name" value="P-loop_NTPase"/>
</dbReference>
<dbReference type="CDD" id="cd03223">
    <property type="entry name" value="ABCD_peroxisomal_ALDP"/>
    <property type="match status" value="1"/>
</dbReference>
<dbReference type="InterPro" id="IPR011527">
    <property type="entry name" value="ABC1_TM_dom"/>
</dbReference>
<feature type="transmembrane region" description="Helical" evidence="9">
    <location>
        <begin position="93"/>
        <end position="115"/>
    </location>
</feature>
<evidence type="ECO:0000256" key="1">
    <source>
        <dbReference type="ARBA" id="ARBA00004651"/>
    </source>
</evidence>
<dbReference type="PROSITE" id="PS50893">
    <property type="entry name" value="ABC_TRANSPORTER_2"/>
    <property type="match status" value="1"/>
</dbReference>
<dbReference type="PANTHER" id="PTHR11384:SF59">
    <property type="entry name" value="LYSOSOMAL COBALAMIN TRANSPORTER ABCD4"/>
    <property type="match status" value="1"/>
</dbReference>
<evidence type="ECO:0000313" key="12">
    <source>
        <dbReference type="EMBL" id="OYN75725.1"/>
    </source>
</evidence>
<keyword evidence="7 9" id="KW-0472">Membrane</keyword>
<keyword evidence="6 9" id="KW-1133">Transmembrane helix</keyword>
<dbReference type="SUPFAM" id="SSF52540">
    <property type="entry name" value="P-loop containing nucleoside triphosphate hydrolases"/>
    <property type="match status" value="1"/>
</dbReference>
<feature type="transmembrane region" description="Helical" evidence="9">
    <location>
        <begin position="136"/>
        <end position="157"/>
    </location>
</feature>
<comment type="subcellular location">
    <subcellularLocation>
        <location evidence="1">Cell membrane</location>
        <topology evidence="1">Multi-pass membrane protein</topology>
    </subcellularLocation>
</comment>
<evidence type="ECO:0000256" key="5">
    <source>
        <dbReference type="ARBA" id="ARBA00022840"/>
    </source>
</evidence>
<feature type="compositionally biased region" description="Basic residues" evidence="8">
    <location>
        <begin position="1"/>
        <end position="17"/>
    </location>
</feature>
<evidence type="ECO:0000259" key="10">
    <source>
        <dbReference type="PROSITE" id="PS50893"/>
    </source>
</evidence>
<keyword evidence="5 12" id="KW-0067">ATP-binding</keyword>
<evidence type="ECO:0000256" key="4">
    <source>
        <dbReference type="ARBA" id="ARBA00022741"/>
    </source>
</evidence>
<feature type="region of interest" description="Disordered" evidence="8">
    <location>
        <begin position="1"/>
        <end position="27"/>
    </location>
</feature>
<dbReference type="InterPro" id="IPR036640">
    <property type="entry name" value="ABC1_TM_sf"/>
</dbReference>
<dbReference type="InterPro" id="IPR050835">
    <property type="entry name" value="ABC_transporter_sub-D"/>
</dbReference>
<dbReference type="InterPro" id="IPR003439">
    <property type="entry name" value="ABC_transporter-like_ATP-bd"/>
</dbReference>
<keyword evidence="13" id="KW-1185">Reference proteome</keyword>
<proteinExistence type="predicted"/>
<evidence type="ECO:0000256" key="8">
    <source>
        <dbReference type="SAM" id="MobiDB-lite"/>
    </source>
</evidence>
<evidence type="ECO:0000313" key="13">
    <source>
        <dbReference type="Proteomes" id="UP000216063"/>
    </source>
</evidence>
<dbReference type="GO" id="GO:0140359">
    <property type="term" value="F:ABC-type transporter activity"/>
    <property type="evidence" value="ECO:0007669"/>
    <property type="project" value="InterPro"/>
</dbReference>
<sequence length="703" mass="77278">MTASVRRRGRSSSRRRGGTTSPRTDTFSRTVAQVSGIPRASGTRPRLAGVHIFGRYSDNGAPGGLPQREEGGPLETFRPSIDWGNELAASASWVLIAWVVSASCLLAVGGALMRYTAWGGRFWRVTGGYFIGRASVPVWGMFATMLLSVILEVRITVLQSYYNNDLYSALQMAFEGVGGHNAAQRSSGVHGFWMAMVVFCILATLHIARIVFDTYLAQRFIIRWRIWLTDRLTGDWLAGRAYYRCRFNDPIDNPDQRIQQDIDVLTTGVGTGPNVPTYYSQSILVFGAVNSILSVCSFTVILWNLAGTLTIFGLTVPKALFWIVLAYVVVATVAAFWIGHPLIRLSFRNEQTNAAFRYALVRLRDAAEAVAFYRGERAERALLKERFDAIIANYRRYVRRTIGLIGWNYSATEAILPLPFLLQAPRLFAGSIRLGDVTQSATAFGRVQSGLSFFRNAYTQFAAYDAAIIRLHGLVEANDQARALPSLATAPSPDGSITLESVDVLTPSGAPLIEGLDLRLDPGGSLMIAGSSGSGKTTLLRSLAELWPKTAGQWSTPGGDHETMFASQLPYVPLGDLRTVVSYPGLPGEVDDDQLREVLTTVFLPHLCDSLDEGRDWAKVLSPGEQQRIVFARILLMRPKAVFLDEATSALDRGLELALYNLLRAELPDTIVVSVAHHEALRRHHQSHLELLGGGGWRLEQAA</sequence>
<dbReference type="Pfam" id="PF00005">
    <property type="entry name" value="ABC_tran"/>
    <property type="match status" value="1"/>
</dbReference>
<comment type="caution">
    <text evidence="12">The sequence shown here is derived from an EMBL/GenBank/DDBJ whole genome shotgun (WGS) entry which is preliminary data.</text>
</comment>
<evidence type="ECO:0000256" key="3">
    <source>
        <dbReference type="ARBA" id="ARBA00022692"/>
    </source>
</evidence>
<feature type="transmembrane region" description="Helical" evidence="9">
    <location>
        <begin position="319"/>
        <end position="338"/>
    </location>
</feature>
<dbReference type="Gene3D" id="1.20.1560.10">
    <property type="entry name" value="ABC transporter type 1, transmembrane domain"/>
    <property type="match status" value="1"/>
</dbReference>
<feature type="transmembrane region" description="Helical" evidence="9">
    <location>
        <begin position="283"/>
        <end position="307"/>
    </location>
</feature>
<protein>
    <submittedName>
        <fullName evidence="12">Multidrug ABC transporter ATP-binding protein</fullName>
    </submittedName>
</protein>
<dbReference type="PANTHER" id="PTHR11384">
    <property type="entry name" value="ATP-BINDING CASSETTE, SUB-FAMILY D MEMBER"/>
    <property type="match status" value="1"/>
</dbReference>
<organism evidence="12 13">
    <name type="scientific">Mycolicibacterium sphagni</name>
    <dbReference type="NCBI Taxonomy" id="1786"/>
    <lineage>
        <taxon>Bacteria</taxon>
        <taxon>Bacillati</taxon>
        <taxon>Actinomycetota</taxon>
        <taxon>Actinomycetes</taxon>
        <taxon>Mycobacteriales</taxon>
        <taxon>Mycobacteriaceae</taxon>
        <taxon>Mycolicibacterium</taxon>
    </lineage>
</organism>
<dbReference type="EMBL" id="NOZR01000026">
    <property type="protein sequence ID" value="OYN75725.1"/>
    <property type="molecule type" value="Genomic_DNA"/>
</dbReference>
<gene>
    <name evidence="12" type="ORF">CG716_24130</name>
</gene>
<dbReference type="Proteomes" id="UP000216063">
    <property type="component" value="Unassembled WGS sequence"/>
</dbReference>
<dbReference type="Pfam" id="PF06472">
    <property type="entry name" value="ABC_membrane_2"/>
    <property type="match status" value="1"/>
</dbReference>